<name>A0A061DYH5_THECC</name>
<dbReference type="Proteomes" id="UP000026915">
    <property type="component" value="Chromosome 2"/>
</dbReference>
<dbReference type="eggNOG" id="KOG1399">
    <property type="taxonomic scope" value="Eukaryota"/>
</dbReference>
<evidence type="ECO:0000256" key="4">
    <source>
        <dbReference type="ARBA" id="ARBA00023002"/>
    </source>
</evidence>
<comment type="cofactor">
    <cofactor evidence="5">
        <name>FAD</name>
        <dbReference type="ChEBI" id="CHEBI:57692"/>
    </cofactor>
</comment>
<protein>
    <recommendedName>
        <fullName evidence="5">Flavin-containing monooxygenase</fullName>
        <ecNumber evidence="5">1.-.-.-</ecNumber>
    </recommendedName>
</protein>
<accession>A0A061DYH5</accession>
<keyword evidence="5 6" id="KW-0503">Monooxygenase</keyword>
<dbReference type="PANTHER" id="PTHR23023">
    <property type="entry name" value="DIMETHYLANILINE MONOOXYGENASE"/>
    <property type="match status" value="1"/>
</dbReference>
<dbReference type="InterPro" id="IPR020946">
    <property type="entry name" value="Flavin_mOase-like"/>
</dbReference>
<sequence length="336" mass="38267">MSMSRMRTMPRETFACLFFFTSFLIEVRRFSSPKAASEEFGPQHLRGQNFRPHNNFISSQIFHGNLQFTRWDFVVLGLGRFSGIPNIPSFPPGKRPETFHGEVIHSMDYAAMDYKLAAKCIKGKRIVVVVLQKSALDIAMECSTANGVELPCTVLYKSERWGVPNYLPWGVPLAYLYLNRFSELLVHKPGEGFLLSSLATILSRLRWVFSKFVESYIKWKLPLAKLGMVPKHSFHKEFSSCLTSTVPKNFYDRVEEGSILPKKTQNISFCEEGIMVDDEDSPLKTDLVILATGFRGDKKLRDIFASPTFQDCMAGSPEARVPLYSLRILTSYIFKP</sequence>
<proteinExistence type="inferred from homology"/>
<comment type="similarity">
    <text evidence="1 5">Belongs to the FMO family.</text>
</comment>
<dbReference type="SUPFAM" id="SSF51905">
    <property type="entry name" value="FAD/NAD(P)-binding domain"/>
    <property type="match status" value="1"/>
</dbReference>
<dbReference type="HOGENOM" id="CLU_071437_0_0_1"/>
<evidence type="ECO:0000256" key="5">
    <source>
        <dbReference type="RuleBase" id="RU361177"/>
    </source>
</evidence>
<evidence type="ECO:0000313" key="7">
    <source>
        <dbReference type="Proteomes" id="UP000026915"/>
    </source>
</evidence>
<dbReference type="GO" id="GO:0050661">
    <property type="term" value="F:NADP binding"/>
    <property type="evidence" value="ECO:0007669"/>
    <property type="project" value="InterPro"/>
</dbReference>
<dbReference type="Gramene" id="EOX97472">
    <property type="protein sequence ID" value="EOX97472"/>
    <property type="gene ID" value="TCM_006474"/>
</dbReference>
<keyword evidence="4 5" id="KW-0560">Oxidoreductase</keyword>
<evidence type="ECO:0000256" key="3">
    <source>
        <dbReference type="ARBA" id="ARBA00022827"/>
    </source>
</evidence>
<keyword evidence="7" id="KW-1185">Reference proteome</keyword>
<dbReference type="EMBL" id="CM001880">
    <property type="protein sequence ID" value="EOX97472.1"/>
    <property type="molecule type" value="Genomic_DNA"/>
</dbReference>
<keyword evidence="2 5" id="KW-0285">Flavoprotein</keyword>
<gene>
    <name evidence="6" type="ORF">TCM_006474</name>
</gene>
<dbReference type="GO" id="GO:0004497">
    <property type="term" value="F:monooxygenase activity"/>
    <property type="evidence" value="ECO:0000318"/>
    <property type="project" value="GO_Central"/>
</dbReference>
<dbReference type="GO" id="GO:0004499">
    <property type="term" value="F:N,N-dimethylaniline monooxygenase activity"/>
    <property type="evidence" value="ECO:0007669"/>
    <property type="project" value="InterPro"/>
</dbReference>
<keyword evidence="3 5" id="KW-0274">FAD</keyword>
<evidence type="ECO:0000313" key="6">
    <source>
        <dbReference type="EMBL" id="EOX97472.1"/>
    </source>
</evidence>
<dbReference type="InterPro" id="IPR050346">
    <property type="entry name" value="FMO-like"/>
</dbReference>
<dbReference type="Pfam" id="PF00743">
    <property type="entry name" value="FMO-like"/>
    <property type="match status" value="1"/>
</dbReference>
<dbReference type="Gene3D" id="3.50.50.60">
    <property type="entry name" value="FAD/NAD(P)-binding domain"/>
    <property type="match status" value="1"/>
</dbReference>
<reference evidence="6 7" key="1">
    <citation type="journal article" date="2013" name="Genome Biol.">
        <title>The genome sequence of the most widely cultivated cacao type and its use to identify candidate genes regulating pod color.</title>
        <authorList>
            <person name="Motamayor J.C."/>
            <person name="Mockaitis K."/>
            <person name="Schmutz J."/>
            <person name="Haiminen N."/>
            <person name="Iii D.L."/>
            <person name="Cornejo O."/>
            <person name="Findley S.D."/>
            <person name="Zheng P."/>
            <person name="Utro F."/>
            <person name="Royaert S."/>
            <person name="Saski C."/>
            <person name="Jenkins J."/>
            <person name="Podicheti R."/>
            <person name="Zhao M."/>
            <person name="Scheffler B.E."/>
            <person name="Stack J.C."/>
            <person name="Feltus F.A."/>
            <person name="Mustiga G.M."/>
            <person name="Amores F."/>
            <person name="Phillips W."/>
            <person name="Marelli J.P."/>
            <person name="May G.D."/>
            <person name="Shapiro H."/>
            <person name="Ma J."/>
            <person name="Bustamante C.D."/>
            <person name="Schnell R.J."/>
            <person name="Main D."/>
            <person name="Gilbert D."/>
            <person name="Parida L."/>
            <person name="Kuhn D.N."/>
        </authorList>
    </citation>
    <scope>NUCLEOTIDE SEQUENCE [LARGE SCALE GENOMIC DNA]</scope>
    <source>
        <strain evidence="7">cv. Matina 1-6</strain>
    </source>
</reference>
<dbReference type="InterPro" id="IPR036188">
    <property type="entry name" value="FAD/NAD-bd_sf"/>
</dbReference>
<organism evidence="6 7">
    <name type="scientific">Theobroma cacao</name>
    <name type="common">Cacao</name>
    <name type="synonym">Cocoa</name>
    <dbReference type="NCBI Taxonomy" id="3641"/>
    <lineage>
        <taxon>Eukaryota</taxon>
        <taxon>Viridiplantae</taxon>
        <taxon>Streptophyta</taxon>
        <taxon>Embryophyta</taxon>
        <taxon>Tracheophyta</taxon>
        <taxon>Spermatophyta</taxon>
        <taxon>Magnoliopsida</taxon>
        <taxon>eudicotyledons</taxon>
        <taxon>Gunneridae</taxon>
        <taxon>Pentapetalae</taxon>
        <taxon>rosids</taxon>
        <taxon>malvids</taxon>
        <taxon>Malvales</taxon>
        <taxon>Malvaceae</taxon>
        <taxon>Byttnerioideae</taxon>
        <taxon>Theobroma</taxon>
    </lineage>
</organism>
<dbReference type="EC" id="1.-.-.-" evidence="5"/>
<evidence type="ECO:0000256" key="1">
    <source>
        <dbReference type="ARBA" id="ARBA00009183"/>
    </source>
</evidence>
<evidence type="ECO:0000256" key="2">
    <source>
        <dbReference type="ARBA" id="ARBA00022630"/>
    </source>
</evidence>
<dbReference type="OMA" id="PRETFAC"/>
<dbReference type="AlphaFoldDB" id="A0A061DYH5"/>
<dbReference type="InParanoid" id="A0A061DYH5"/>
<dbReference type="GO" id="GO:0050660">
    <property type="term" value="F:flavin adenine dinucleotide binding"/>
    <property type="evidence" value="ECO:0007669"/>
    <property type="project" value="InterPro"/>
</dbReference>